<keyword evidence="3" id="KW-1185">Reference proteome</keyword>
<organism evidence="2 3">
    <name type="scientific">Rubripirellula obstinata</name>
    <dbReference type="NCBI Taxonomy" id="406547"/>
    <lineage>
        <taxon>Bacteria</taxon>
        <taxon>Pseudomonadati</taxon>
        <taxon>Planctomycetota</taxon>
        <taxon>Planctomycetia</taxon>
        <taxon>Pirellulales</taxon>
        <taxon>Pirellulaceae</taxon>
        <taxon>Rubripirellula</taxon>
    </lineage>
</organism>
<comment type="caution">
    <text evidence="2">The sequence shown here is derived from an EMBL/GenBank/DDBJ whole genome shotgun (WGS) entry which is preliminary data.</text>
</comment>
<gene>
    <name evidence="2" type="ORF">LF1_36780</name>
</gene>
<keyword evidence="1" id="KW-0812">Transmembrane</keyword>
<reference evidence="2 3" key="1">
    <citation type="submission" date="2019-08" db="EMBL/GenBank/DDBJ databases">
        <title>Deep-cultivation of Planctomycetes and their phenomic and genomic characterization uncovers novel biology.</title>
        <authorList>
            <person name="Wiegand S."/>
            <person name="Jogler M."/>
            <person name="Boedeker C."/>
            <person name="Pinto D."/>
            <person name="Vollmers J."/>
            <person name="Rivas-Marin E."/>
            <person name="Kohn T."/>
            <person name="Peeters S.H."/>
            <person name="Heuer A."/>
            <person name="Rast P."/>
            <person name="Oberbeckmann S."/>
            <person name="Bunk B."/>
            <person name="Jeske O."/>
            <person name="Meyerdierks A."/>
            <person name="Storesund J.E."/>
            <person name="Kallscheuer N."/>
            <person name="Luecker S."/>
            <person name="Lage O.M."/>
            <person name="Pohl T."/>
            <person name="Merkel B.J."/>
            <person name="Hornburger P."/>
            <person name="Mueller R.-W."/>
            <person name="Bruemmer F."/>
            <person name="Labrenz M."/>
            <person name="Spormann A.M."/>
            <person name="Op Den Camp H."/>
            <person name="Overmann J."/>
            <person name="Amann R."/>
            <person name="Jetten M.S.M."/>
            <person name="Mascher T."/>
            <person name="Medema M.H."/>
            <person name="Devos D.P."/>
            <person name="Kaster A.-K."/>
            <person name="Ovreas L."/>
            <person name="Rohde M."/>
            <person name="Galperin M.Y."/>
            <person name="Jogler C."/>
        </authorList>
    </citation>
    <scope>NUCLEOTIDE SEQUENCE [LARGE SCALE GENOMIC DNA]</scope>
    <source>
        <strain evidence="2 3">LF1</strain>
    </source>
</reference>
<dbReference type="Proteomes" id="UP000322699">
    <property type="component" value="Unassembled WGS sequence"/>
</dbReference>
<dbReference type="AlphaFoldDB" id="A0A5B1CPC2"/>
<evidence type="ECO:0000313" key="3">
    <source>
        <dbReference type="Proteomes" id="UP000322699"/>
    </source>
</evidence>
<dbReference type="GO" id="GO:0016989">
    <property type="term" value="F:sigma factor antagonist activity"/>
    <property type="evidence" value="ECO:0007669"/>
    <property type="project" value="TreeGrafter"/>
</dbReference>
<dbReference type="PANTHER" id="PTHR30273">
    <property type="entry name" value="PERIPLASMIC SIGNAL SENSOR AND SIGMA FACTOR ACTIVATOR FECR-RELATED"/>
    <property type="match status" value="1"/>
</dbReference>
<feature type="transmembrane region" description="Helical" evidence="1">
    <location>
        <begin position="120"/>
        <end position="142"/>
    </location>
</feature>
<protein>
    <submittedName>
        <fullName evidence="2">FecR protein</fullName>
    </submittedName>
</protein>
<name>A0A5B1CPC2_9BACT</name>
<dbReference type="InterPro" id="IPR012373">
    <property type="entry name" value="Ferrdict_sens_TM"/>
</dbReference>
<sequence length="588" mass="64803">MALAIMTEEQQRIEELLELALTGDITSEDKEELNALLREHESLRRFSKAFLHFDAMLMDELQANQTADLWNQLQFNADVTQSVVPQTQPEDAQLKNSQLKNSQLGKVERAKRHGSYQSPWTASLVFLVVCASLVGIVFSLQFHRFTDSDTNIEAANSEVINDKNLTPPSGLGSDRSQKNALASITFGHEAVWEPAKQTGDHLFAGPLTLKSGFGRLHTVEGVELILDARKAPVVLTLDRDMSVWVDGGTVLATANEEGLGFALRTPTISVVDIGTEFAVSVNAQGHSDVQVLQGAVTCLPADAHPLTNRSMLTPGDAAVFTDAKAREGLSQAGTPEIFKDLRSQINSIESLESSEQPIAYDGFDYPVGRMPPTPGGFGFRRGWSRHELPDQAPQAVIRQGSHLTPPAWLAAGSDRYSVHSLAASSAREIEEDFPVDQDRDVFFSFLMNKRVFRRDAYSGAGLAFYRSDNAEQILGVAIDMRDNLVVYTGEDRYNSGRALPPETTYLVVIKVSLRDQEQDNVFASAFSLDDPPQVVEPEHWDSVGIPTDLPQSFTEIRTWCGFTAVAAFDEIRIGPTWKSVVPIRKLDQ</sequence>
<dbReference type="PANTHER" id="PTHR30273:SF2">
    <property type="entry name" value="PROTEIN FECR"/>
    <property type="match status" value="1"/>
</dbReference>
<evidence type="ECO:0000313" key="2">
    <source>
        <dbReference type="EMBL" id="KAA1261134.1"/>
    </source>
</evidence>
<dbReference type="RefSeq" id="WP_084422265.1">
    <property type="nucleotide sequence ID" value="NZ_LWSK01000003.1"/>
</dbReference>
<proteinExistence type="predicted"/>
<dbReference type="EMBL" id="VRLW01000001">
    <property type="protein sequence ID" value="KAA1261134.1"/>
    <property type="molecule type" value="Genomic_DNA"/>
</dbReference>
<dbReference type="OrthoDB" id="255678at2"/>
<dbReference type="Gene3D" id="2.60.120.1440">
    <property type="match status" value="1"/>
</dbReference>
<keyword evidence="1" id="KW-1133">Transmembrane helix</keyword>
<accession>A0A5B1CPC2</accession>
<keyword evidence="1" id="KW-0472">Membrane</keyword>
<evidence type="ECO:0000256" key="1">
    <source>
        <dbReference type="SAM" id="Phobius"/>
    </source>
</evidence>